<gene>
    <name evidence="1" type="ORF">QQ91_012900</name>
</gene>
<reference evidence="1" key="3">
    <citation type="submission" date="2020-02" db="EMBL/GenBank/DDBJ databases">
        <authorList>
            <person name="Sarangi A.N."/>
            <person name="Ghosh S."/>
            <person name="Mukherjee M."/>
            <person name="Tripathy S."/>
        </authorList>
    </citation>
    <scope>NUCLEOTIDE SEQUENCE</scope>
    <source>
        <strain evidence="1">BDU141951</strain>
    </source>
</reference>
<accession>A0A0C1V6Y9</accession>
<reference evidence="1" key="2">
    <citation type="journal article" date="2015" name="Genome Announc.">
        <title>Draft Genome Sequence of Filamentous Marine Cyanobacterium Lyngbya confervoides Strain BDU141951.</title>
        <authorList>
            <person name="Chandrababunaidu M.M."/>
            <person name="Sen D."/>
            <person name="Tripathy S."/>
        </authorList>
    </citation>
    <scope>NUCLEOTIDE SEQUENCE</scope>
    <source>
        <strain evidence="1">BDU141951</strain>
    </source>
</reference>
<name>A0A0C1V6Y9_9CYAN</name>
<comment type="caution">
    <text evidence="1">The sequence shown here is derived from an EMBL/GenBank/DDBJ whole genome shotgun (WGS) entry which is preliminary data.</text>
</comment>
<sequence>MADRVWASKIGALLLTTAMVSAIAPLRSLQAQTTVTPPPLQQLVHSFDISQPEATAYALWNEGRSDRHEVWFRIISGEADFQQRLRVYKEQAAPRSPDMLPPLSTLVYEIDNNDPSQWFYLGSESGFFTYYFEGDNRLIGAPDFENAHAVRVQKSIYNNGDYYQISFEDISELDDYDDLEIEVILIRR</sequence>
<reference evidence="1" key="1">
    <citation type="submission" date="2014-11" db="EMBL/GenBank/DDBJ databases">
        <authorList>
            <person name="Malar M.C."/>
            <person name="Sen D."/>
            <person name="Tripathy S."/>
        </authorList>
    </citation>
    <scope>NUCLEOTIDE SEQUENCE</scope>
    <source>
        <strain evidence="1">BDU141951</strain>
    </source>
</reference>
<dbReference type="EMBL" id="JTHE02000003">
    <property type="protein sequence ID" value="NEV68013.1"/>
    <property type="molecule type" value="Genomic_DNA"/>
</dbReference>
<protein>
    <submittedName>
        <fullName evidence="1">Uncharacterized protein</fullName>
    </submittedName>
</protein>
<proteinExistence type="predicted"/>
<dbReference type="AlphaFoldDB" id="A0A0C1V6Y9"/>
<organism evidence="1">
    <name type="scientific">Lyngbya confervoides BDU141951</name>
    <dbReference type="NCBI Taxonomy" id="1574623"/>
    <lineage>
        <taxon>Bacteria</taxon>
        <taxon>Bacillati</taxon>
        <taxon>Cyanobacteriota</taxon>
        <taxon>Cyanophyceae</taxon>
        <taxon>Oscillatoriophycideae</taxon>
        <taxon>Oscillatoriales</taxon>
        <taxon>Microcoleaceae</taxon>
        <taxon>Lyngbya</taxon>
    </lineage>
</organism>
<evidence type="ECO:0000313" key="1">
    <source>
        <dbReference type="EMBL" id="NEV68013.1"/>
    </source>
</evidence>